<dbReference type="Proteomes" id="UP001302316">
    <property type="component" value="Unassembled WGS sequence"/>
</dbReference>
<dbReference type="PIRSF" id="PIRSF029826">
    <property type="entry name" value="UCP029826_pph"/>
    <property type="match status" value="1"/>
</dbReference>
<dbReference type="AlphaFoldDB" id="A0AAP6JH21"/>
<dbReference type="PANTHER" id="PTHR46523">
    <property type="entry name" value="DCTP PYROPHOSPHATASE 1"/>
    <property type="match status" value="1"/>
</dbReference>
<sequence>MEVDANFMPEIRERLASFVHERDWSQFHTPKNLVMALSGEVGELSEHFQWLSNEDSDALDLNAANQVRREVADVQIYLLLLADRLGIDLASAVTEKIDENELKYPVERSRGRSKKYTDI</sequence>
<dbReference type="Gene3D" id="1.10.287.1080">
    <property type="entry name" value="MazG-like"/>
    <property type="match status" value="1"/>
</dbReference>
<dbReference type="EMBL" id="JAYGII010000072">
    <property type="protein sequence ID" value="MEA5446870.1"/>
    <property type="molecule type" value="Genomic_DNA"/>
</dbReference>
<name>A0AAP6JH21_9GAMM</name>
<evidence type="ECO:0000313" key="1">
    <source>
        <dbReference type="EMBL" id="MEA5446870.1"/>
    </source>
</evidence>
<dbReference type="GO" id="GO:0005829">
    <property type="term" value="C:cytosol"/>
    <property type="evidence" value="ECO:0007669"/>
    <property type="project" value="TreeGrafter"/>
</dbReference>
<comment type="caution">
    <text evidence="1">The sequence shown here is derived from an EMBL/GenBank/DDBJ whole genome shotgun (WGS) entry which is preliminary data.</text>
</comment>
<dbReference type="GO" id="GO:0047840">
    <property type="term" value="F:dCTP diphosphatase activity"/>
    <property type="evidence" value="ECO:0007669"/>
    <property type="project" value="TreeGrafter"/>
</dbReference>
<gene>
    <name evidence="1" type="ORF">VCB98_13665</name>
</gene>
<dbReference type="CDD" id="cd11537">
    <property type="entry name" value="NTP-PPase_RS21-C6_like"/>
    <property type="match status" value="1"/>
</dbReference>
<proteinExistence type="predicted"/>
<dbReference type="PANTHER" id="PTHR46523:SF1">
    <property type="entry name" value="DCTP PYROPHOSPHATASE 1"/>
    <property type="match status" value="1"/>
</dbReference>
<dbReference type="SUPFAM" id="SSF101386">
    <property type="entry name" value="all-alpha NTP pyrophosphatases"/>
    <property type="match status" value="1"/>
</dbReference>
<dbReference type="Pfam" id="PF12643">
    <property type="entry name" value="MazG-like"/>
    <property type="match status" value="1"/>
</dbReference>
<evidence type="ECO:0000313" key="2">
    <source>
        <dbReference type="Proteomes" id="UP001302316"/>
    </source>
</evidence>
<organism evidence="1 2">
    <name type="scientific">Natronospira elongata</name>
    <dbReference type="NCBI Taxonomy" id="3110268"/>
    <lineage>
        <taxon>Bacteria</taxon>
        <taxon>Pseudomonadati</taxon>
        <taxon>Pseudomonadota</taxon>
        <taxon>Gammaproteobacteria</taxon>
        <taxon>Natronospirales</taxon>
        <taxon>Natronospiraceae</taxon>
        <taxon>Natronospira</taxon>
    </lineage>
</organism>
<reference evidence="1 2" key="1">
    <citation type="submission" date="2023-12" db="EMBL/GenBank/DDBJ databases">
        <title>Whole-genome sequencing of halo(alkali)philic microorganisms from hypersaline lakes.</title>
        <authorList>
            <person name="Sorokin D.Y."/>
            <person name="Merkel A.Y."/>
            <person name="Messina E."/>
            <person name="Yakimov M."/>
        </authorList>
    </citation>
    <scope>NUCLEOTIDE SEQUENCE [LARGE SCALE GENOMIC DNA]</scope>
    <source>
        <strain evidence="1 2">AB-CW1</strain>
    </source>
</reference>
<dbReference type="GO" id="GO:0006253">
    <property type="term" value="P:dCTP catabolic process"/>
    <property type="evidence" value="ECO:0007669"/>
    <property type="project" value="TreeGrafter"/>
</dbReference>
<dbReference type="RefSeq" id="WP_346053464.1">
    <property type="nucleotide sequence ID" value="NZ_JAYGII010000072.1"/>
</dbReference>
<dbReference type="GO" id="GO:0042262">
    <property type="term" value="P:DNA protection"/>
    <property type="evidence" value="ECO:0007669"/>
    <property type="project" value="TreeGrafter"/>
</dbReference>
<accession>A0AAP6JH21</accession>
<protein>
    <submittedName>
        <fullName evidence="1">Nucleotide pyrophosphohydrolase</fullName>
    </submittedName>
</protein>
<keyword evidence="2" id="KW-1185">Reference proteome</keyword>
<dbReference type="InterPro" id="IPR052555">
    <property type="entry name" value="dCTP_Pyrophosphatase"/>
</dbReference>
<dbReference type="InterPro" id="IPR025984">
    <property type="entry name" value="DCTPP"/>
</dbReference>